<keyword evidence="3" id="KW-1185">Reference proteome</keyword>
<feature type="region of interest" description="Disordered" evidence="1">
    <location>
        <begin position="144"/>
        <end position="336"/>
    </location>
</feature>
<evidence type="ECO:0000313" key="2">
    <source>
        <dbReference type="EMBL" id="PXF49050.1"/>
    </source>
</evidence>
<dbReference type="OrthoDB" id="1421013at2759"/>
<dbReference type="Proteomes" id="UP000247409">
    <property type="component" value="Unassembled WGS sequence"/>
</dbReference>
<dbReference type="Pfam" id="PF04000">
    <property type="entry name" value="Sas10_Utp3"/>
    <property type="match status" value="1"/>
</dbReference>
<dbReference type="STRING" id="448386.A0A2V3J6P7"/>
<feature type="compositionally biased region" description="Basic residues" evidence="1">
    <location>
        <begin position="253"/>
        <end position="274"/>
    </location>
</feature>
<feature type="compositionally biased region" description="Basic residues" evidence="1">
    <location>
        <begin position="108"/>
        <end position="120"/>
    </location>
</feature>
<gene>
    <name evidence="2" type="ORF">BWQ96_01188</name>
</gene>
<dbReference type="AlphaFoldDB" id="A0A2V3J6P7"/>
<reference evidence="2 3" key="1">
    <citation type="journal article" date="2018" name="Mol. Biol. Evol.">
        <title>Analysis of the draft genome of the red seaweed Gracilariopsis chorda provides insights into genome size evolution in Rhodophyta.</title>
        <authorList>
            <person name="Lee J."/>
            <person name="Yang E.C."/>
            <person name="Graf L."/>
            <person name="Yang J.H."/>
            <person name="Qiu H."/>
            <person name="Zel Zion U."/>
            <person name="Chan C.X."/>
            <person name="Stephens T.G."/>
            <person name="Weber A.P.M."/>
            <person name="Boo G.H."/>
            <person name="Boo S.M."/>
            <person name="Kim K.M."/>
            <person name="Shin Y."/>
            <person name="Jung M."/>
            <person name="Lee S.J."/>
            <person name="Yim H.S."/>
            <person name="Lee J.H."/>
            <person name="Bhattacharya D."/>
            <person name="Yoon H.S."/>
        </authorList>
    </citation>
    <scope>NUCLEOTIDE SEQUENCE [LARGE SCALE GENOMIC DNA]</scope>
    <source>
        <strain evidence="2 3">SKKU-2015</strain>
        <tissue evidence="2">Whole body</tissue>
    </source>
</reference>
<evidence type="ECO:0000313" key="3">
    <source>
        <dbReference type="Proteomes" id="UP000247409"/>
    </source>
</evidence>
<feature type="compositionally biased region" description="Basic residues" evidence="1">
    <location>
        <begin position="323"/>
        <end position="336"/>
    </location>
</feature>
<dbReference type="InterPro" id="IPR007146">
    <property type="entry name" value="Sas10/Utp3/C1D"/>
</dbReference>
<feature type="compositionally biased region" description="Basic and acidic residues" evidence="1">
    <location>
        <begin position="275"/>
        <end position="302"/>
    </location>
</feature>
<name>A0A2V3J6P7_9FLOR</name>
<comment type="caution">
    <text evidence="2">The sequence shown here is derived from an EMBL/GenBank/DDBJ whole genome shotgun (WGS) entry which is preliminary data.</text>
</comment>
<protein>
    <submittedName>
        <fullName evidence="2">Nuclear nucleic acid-binding protein C1D</fullName>
    </submittedName>
</protein>
<feature type="region of interest" description="Disordered" evidence="1">
    <location>
        <begin position="98"/>
        <end position="121"/>
    </location>
</feature>
<evidence type="ECO:0000256" key="1">
    <source>
        <dbReference type="SAM" id="MobiDB-lite"/>
    </source>
</evidence>
<accession>A0A2V3J6P7</accession>
<organism evidence="2 3">
    <name type="scientific">Gracilariopsis chorda</name>
    <dbReference type="NCBI Taxonomy" id="448386"/>
    <lineage>
        <taxon>Eukaryota</taxon>
        <taxon>Rhodophyta</taxon>
        <taxon>Florideophyceae</taxon>
        <taxon>Rhodymeniophycidae</taxon>
        <taxon>Gracilariales</taxon>
        <taxon>Gracilariaceae</taxon>
        <taxon>Gracilariopsis</taxon>
    </lineage>
</organism>
<sequence length="336" mass="39069">MERSHQQAQLALTKFSYAVEQLQRALRPVLSAIDGLRSSSNEEELDAISRTRMHISLAYAVNSLFCMYLRTQGIDPATHPIAEEIVRVQDAFMRMRKVEAGESTSHKQLPKRDRRKHIANSKKSAARLAALVFPEEDDLLRALQGKTRRPELEEAESTPQSIIHDDAKQNPADQERAAHEPQLEDKVENEQEKKDEEDSVILIESDSETPKSDANTAQEHSKDGATENHREPTNEEQETLSENAKPDSEEKHAKKKKRKKKDKDRKEKGKKKRKGHEEHHENKKKEKHERSRRKEKDTDTSKERKKRRYSESDELPIADKRENKKRKRNTKRRESN</sequence>
<feature type="compositionally biased region" description="Basic and acidic residues" evidence="1">
    <location>
        <begin position="219"/>
        <end position="233"/>
    </location>
</feature>
<proteinExistence type="predicted"/>
<feature type="compositionally biased region" description="Basic and acidic residues" evidence="1">
    <location>
        <begin position="163"/>
        <end position="196"/>
    </location>
</feature>
<dbReference type="EMBL" id="NBIV01000009">
    <property type="protein sequence ID" value="PXF49050.1"/>
    <property type="molecule type" value="Genomic_DNA"/>
</dbReference>